<feature type="domain" description="BACON" evidence="3">
    <location>
        <begin position="181"/>
        <end position="239"/>
    </location>
</feature>
<proteinExistence type="predicted"/>
<dbReference type="AlphaFoldDB" id="A0A9D1VRH1"/>
<gene>
    <name evidence="4" type="ORF">H9982_05515</name>
</gene>
<evidence type="ECO:0000259" key="3">
    <source>
        <dbReference type="Pfam" id="PF13004"/>
    </source>
</evidence>
<dbReference type="Proteomes" id="UP000824246">
    <property type="component" value="Unassembled WGS sequence"/>
</dbReference>
<organism evidence="4 5">
    <name type="scientific">Candidatus Barnesiella excrementipullorum</name>
    <dbReference type="NCBI Taxonomy" id="2838479"/>
    <lineage>
        <taxon>Bacteria</taxon>
        <taxon>Pseudomonadati</taxon>
        <taxon>Bacteroidota</taxon>
        <taxon>Bacteroidia</taxon>
        <taxon>Bacteroidales</taxon>
        <taxon>Barnesiellaceae</taxon>
        <taxon>Barnesiella</taxon>
    </lineage>
</organism>
<dbReference type="PROSITE" id="PS51257">
    <property type="entry name" value="PROKAR_LIPOPROTEIN"/>
    <property type="match status" value="1"/>
</dbReference>
<evidence type="ECO:0000256" key="1">
    <source>
        <dbReference type="SAM" id="MobiDB-lite"/>
    </source>
</evidence>
<reference evidence="4" key="1">
    <citation type="journal article" date="2021" name="PeerJ">
        <title>Extensive microbial diversity within the chicken gut microbiome revealed by metagenomics and culture.</title>
        <authorList>
            <person name="Gilroy R."/>
            <person name="Ravi A."/>
            <person name="Getino M."/>
            <person name="Pursley I."/>
            <person name="Horton D.L."/>
            <person name="Alikhan N.F."/>
            <person name="Baker D."/>
            <person name="Gharbi K."/>
            <person name="Hall N."/>
            <person name="Watson M."/>
            <person name="Adriaenssens E.M."/>
            <person name="Foster-Nyarko E."/>
            <person name="Jarju S."/>
            <person name="Secka A."/>
            <person name="Antonio M."/>
            <person name="Oren A."/>
            <person name="Chaudhuri R.R."/>
            <person name="La Ragione R."/>
            <person name="Hildebrand F."/>
            <person name="Pallen M.J."/>
        </authorList>
    </citation>
    <scope>NUCLEOTIDE SEQUENCE</scope>
    <source>
        <strain evidence="4">ChiHjej12B11-16260</strain>
    </source>
</reference>
<dbReference type="EMBL" id="DXFB01000143">
    <property type="protein sequence ID" value="HIX45659.1"/>
    <property type="molecule type" value="Genomic_DNA"/>
</dbReference>
<name>A0A9D1VRH1_9BACT</name>
<feature type="chain" id="PRO_5038845021" evidence="2">
    <location>
        <begin position="20"/>
        <end position="422"/>
    </location>
</feature>
<comment type="caution">
    <text evidence="4">The sequence shown here is derived from an EMBL/GenBank/DDBJ whole genome shotgun (WGS) entry which is preliminary data.</text>
</comment>
<dbReference type="InterPro" id="IPR013783">
    <property type="entry name" value="Ig-like_fold"/>
</dbReference>
<reference evidence="4" key="2">
    <citation type="submission" date="2021-04" db="EMBL/GenBank/DDBJ databases">
        <authorList>
            <person name="Gilroy R."/>
        </authorList>
    </citation>
    <scope>NUCLEOTIDE SEQUENCE</scope>
    <source>
        <strain evidence="4">ChiHjej12B11-16260</strain>
    </source>
</reference>
<evidence type="ECO:0000313" key="4">
    <source>
        <dbReference type="EMBL" id="HIX45659.1"/>
    </source>
</evidence>
<keyword evidence="2" id="KW-0732">Signal</keyword>
<feature type="domain" description="BACON" evidence="3">
    <location>
        <begin position="314"/>
        <end position="360"/>
    </location>
</feature>
<dbReference type="CDD" id="cd14948">
    <property type="entry name" value="BACON"/>
    <property type="match status" value="2"/>
</dbReference>
<dbReference type="Gene3D" id="2.60.40.10">
    <property type="entry name" value="Immunoglobulins"/>
    <property type="match status" value="2"/>
</dbReference>
<feature type="signal peptide" evidence="2">
    <location>
        <begin position="1"/>
        <end position="19"/>
    </location>
</feature>
<feature type="non-terminal residue" evidence="4">
    <location>
        <position position="422"/>
    </location>
</feature>
<dbReference type="Pfam" id="PF13004">
    <property type="entry name" value="BACON"/>
    <property type="match status" value="2"/>
</dbReference>
<protein>
    <submittedName>
        <fullName evidence="4">DUF5036 family protein</fullName>
    </submittedName>
</protein>
<dbReference type="InterPro" id="IPR024361">
    <property type="entry name" value="BACON"/>
</dbReference>
<accession>A0A9D1VRH1</accession>
<sequence length="422" mass="46370">MKKLSFYFSWLAIAAMAVAATSCTKEEIDSPGTDPGSDPTVQVPDPEGTITLSMRNDRGTYLDNFYIDDADNFSGGYFVSLGEMKGLGNVTRIPKHGWSSKTAVVPGTGYVAYNSYDGFYRLFVTSYTVNSMNEIIGADVKYQTPFYPTEAIKLPLQVLEFGQAGGSQNIVFDNENIVPFIVSSSADWCQVYTSSTLDYSFLTDGIIVTVTPNEGAQREATVSIMDGNYNIQEISIIQAGAEPYLSLSQDTLSLPYTAGSVRSLGIMTNYYYDDLSVTSSADWCQATLNLYGGDMLARMNEQVRFKGKERVTDKSNYGTSSYTLTVYASSDNNGEAPREAIVTVASKDGTNKAELKVKQEMFISYIETETKSFEFDYASGQKITSILSNCLIEDLAIRSDAEWCTGEIESTGTTSQYNLYIL</sequence>
<evidence type="ECO:0000256" key="2">
    <source>
        <dbReference type="SAM" id="SignalP"/>
    </source>
</evidence>
<feature type="region of interest" description="Disordered" evidence="1">
    <location>
        <begin position="26"/>
        <end position="46"/>
    </location>
</feature>
<evidence type="ECO:0000313" key="5">
    <source>
        <dbReference type="Proteomes" id="UP000824246"/>
    </source>
</evidence>